<evidence type="ECO:0008006" key="8">
    <source>
        <dbReference type="Google" id="ProtNLM"/>
    </source>
</evidence>
<comment type="cofactor">
    <cofactor evidence="1">
        <name>heme</name>
        <dbReference type="ChEBI" id="CHEBI:30413"/>
    </cofactor>
</comment>
<reference evidence="6 7" key="1">
    <citation type="submission" date="2013-03" db="EMBL/GenBank/DDBJ databases">
        <title>The Genome Sequence of Cladophialophora psammophila CBS 110553.</title>
        <authorList>
            <consortium name="The Broad Institute Genomics Platform"/>
            <person name="Cuomo C."/>
            <person name="de Hoog S."/>
            <person name="Gorbushina A."/>
            <person name="Walker B."/>
            <person name="Young S.K."/>
            <person name="Zeng Q."/>
            <person name="Gargeya S."/>
            <person name="Fitzgerald M."/>
            <person name="Haas B."/>
            <person name="Abouelleil A."/>
            <person name="Allen A.W."/>
            <person name="Alvarado L."/>
            <person name="Arachchi H.M."/>
            <person name="Berlin A.M."/>
            <person name="Chapman S.B."/>
            <person name="Gainer-Dewar J."/>
            <person name="Goldberg J."/>
            <person name="Griggs A."/>
            <person name="Gujja S."/>
            <person name="Hansen M."/>
            <person name="Howarth C."/>
            <person name="Imamovic A."/>
            <person name="Ireland A."/>
            <person name="Larimer J."/>
            <person name="McCowan C."/>
            <person name="Murphy C."/>
            <person name="Pearson M."/>
            <person name="Poon T.W."/>
            <person name="Priest M."/>
            <person name="Roberts A."/>
            <person name="Saif S."/>
            <person name="Shea T."/>
            <person name="Sisk P."/>
            <person name="Sykes S."/>
            <person name="Wortman J."/>
            <person name="Nusbaum C."/>
            <person name="Birren B."/>
        </authorList>
    </citation>
    <scope>NUCLEOTIDE SEQUENCE [LARGE SCALE GENOMIC DNA]</scope>
    <source>
        <strain evidence="6 7">CBS 110553</strain>
    </source>
</reference>
<evidence type="ECO:0000256" key="4">
    <source>
        <dbReference type="ARBA" id="ARBA00023002"/>
    </source>
</evidence>
<dbReference type="eggNOG" id="KOG0159">
    <property type="taxonomic scope" value="Eukaryota"/>
</dbReference>
<evidence type="ECO:0000313" key="6">
    <source>
        <dbReference type="EMBL" id="EXJ71677.1"/>
    </source>
</evidence>
<dbReference type="PANTHER" id="PTHR24305">
    <property type="entry name" value="CYTOCHROME P450"/>
    <property type="match status" value="1"/>
</dbReference>
<dbReference type="GO" id="GO:0004497">
    <property type="term" value="F:monooxygenase activity"/>
    <property type="evidence" value="ECO:0007669"/>
    <property type="project" value="InterPro"/>
</dbReference>
<dbReference type="Pfam" id="PF00067">
    <property type="entry name" value="p450"/>
    <property type="match status" value="2"/>
</dbReference>
<gene>
    <name evidence="6" type="ORF">A1O5_05485</name>
</gene>
<dbReference type="GeneID" id="19190203"/>
<dbReference type="GO" id="GO:0005506">
    <property type="term" value="F:iron ion binding"/>
    <property type="evidence" value="ECO:0007669"/>
    <property type="project" value="InterPro"/>
</dbReference>
<dbReference type="STRING" id="1182543.W9WTY8"/>
<evidence type="ECO:0000256" key="1">
    <source>
        <dbReference type="ARBA" id="ARBA00001971"/>
    </source>
</evidence>
<evidence type="ECO:0000256" key="5">
    <source>
        <dbReference type="ARBA" id="ARBA00023004"/>
    </source>
</evidence>
<dbReference type="EMBL" id="AMGX01000007">
    <property type="protein sequence ID" value="EXJ71677.1"/>
    <property type="molecule type" value="Genomic_DNA"/>
</dbReference>
<evidence type="ECO:0000256" key="2">
    <source>
        <dbReference type="ARBA" id="ARBA00010617"/>
    </source>
</evidence>
<dbReference type="HOGENOM" id="CLU_001570_14_2_1"/>
<keyword evidence="7" id="KW-1185">Reference proteome</keyword>
<dbReference type="GO" id="GO:0016705">
    <property type="term" value="F:oxidoreductase activity, acting on paired donors, with incorporation or reduction of molecular oxygen"/>
    <property type="evidence" value="ECO:0007669"/>
    <property type="project" value="InterPro"/>
</dbReference>
<dbReference type="SUPFAM" id="SSF48264">
    <property type="entry name" value="Cytochrome P450"/>
    <property type="match status" value="1"/>
</dbReference>
<dbReference type="OrthoDB" id="1470350at2759"/>
<dbReference type="InterPro" id="IPR036396">
    <property type="entry name" value="Cyt_P450_sf"/>
</dbReference>
<evidence type="ECO:0000313" key="7">
    <source>
        <dbReference type="Proteomes" id="UP000019471"/>
    </source>
</evidence>
<evidence type="ECO:0000256" key="3">
    <source>
        <dbReference type="ARBA" id="ARBA00022723"/>
    </source>
</evidence>
<dbReference type="PANTHER" id="PTHR24305:SF96">
    <property type="entry name" value="CYTOCHROME P450 MONOOXYGENASE STCB-RELATED"/>
    <property type="match status" value="1"/>
</dbReference>
<sequence length="417" mass="47082">MTLWPLVYSLVLLGLLWSAGKAAYRLLFHPLRHVPGPFLARISVKWLIYHDLAGSRAVSLYAAHEKYGNIIRIAPDELSFSDHTVIKEIYSQGTTLLKSPFYSGLNEGLPNLFDGIDREAHKETRKLLGHAFARSSIIEAEPLVAEQIDKFLDWIKQKEATLMNVYAWFLMLSLDIVSSLLMGQPVGALDSDTEHPYLSNLDNHLIMSGVRWQLPYLLPLTSWIPIPSWQFFLTSQRRLYEYGRRAFDVYISNHSRTKRSSEIGSQMIGGTDTTSTTLTYTAWELAKQPALQEVMRNELRTARLHADSEVLRDSDLEELPLLNVVVMEGLRLHPAAPSSLPRVVPKGGVRLSGIRVPEGTTVSMMNFSTHHNREAFPEPFSFNPDRWLKTNGGTPEMKEPTCHSPRGLGCALVFTSR</sequence>
<keyword evidence="4" id="KW-0560">Oxidoreductase</keyword>
<keyword evidence="5" id="KW-0408">Iron</keyword>
<dbReference type="AlphaFoldDB" id="W9WTY8"/>
<keyword evidence="3" id="KW-0479">Metal-binding</keyword>
<dbReference type="InterPro" id="IPR002403">
    <property type="entry name" value="Cyt_P450_E_grp-IV"/>
</dbReference>
<dbReference type="GO" id="GO:0020037">
    <property type="term" value="F:heme binding"/>
    <property type="evidence" value="ECO:0007669"/>
    <property type="project" value="InterPro"/>
</dbReference>
<dbReference type="PRINTS" id="PR00465">
    <property type="entry name" value="EP450IV"/>
</dbReference>
<dbReference type="Proteomes" id="UP000019471">
    <property type="component" value="Unassembled WGS sequence"/>
</dbReference>
<proteinExistence type="inferred from homology"/>
<dbReference type="RefSeq" id="XP_007744276.1">
    <property type="nucleotide sequence ID" value="XM_007746086.1"/>
</dbReference>
<accession>W9WTY8</accession>
<dbReference type="InterPro" id="IPR001128">
    <property type="entry name" value="Cyt_P450"/>
</dbReference>
<dbReference type="Gene3D" id="1.10.630.10">
    <property type="entry name" value="Cytochrome P450"/>
    <property type="match status" value="1"/>
</dbReference>
<name>W9WTY8_9EURO</name>
<comment type="similarity">
    <text evidence="2">Belongs to the cytochrome P450 family.</text>
</comment>
<comment type="caution">
    <text evidence="6">The sequence shown here is derived from an EMBL/GenBank/DDBJ whole genome shotgun (WGS) entry which is preliminary data.</text>
</comment>
<dbReference type="InterPro" id="IPR050121">
    <property type="entry name" value="Cytochrome_P450_monoxygenase"/>
</dbReference>
<organism evidence="6 7">
    <name type="scientific">Cladophialophora psammophila CBS 110553</name>
    <dbReference type="NCBI Taxonomy" id="1182543"/>
    <lineage>
        <taxon>Eukaryota</taxon>
        <taxon>Fungi</taxon>
        <taxon>Dikarya</taxon>
        <taxon>Ascomycota</taxon>
        <taxon>Pezizomycotina</taxon>
        <taxon>Eurotiomycetes</taxon>
        <taxon>Chaetothyriomycetidae</taxon>
        <taxon>Chaetothyriales</taxon>
        <taxon>Herpotrichiellaceae</taxon>
        <taxon>Cladophialophora</taxon>
    </lineage>
</organism>
<protein>
    <recommendedName>
        <fullName evidence="8">Cytochrome P450 oxidoreductase</fullName>
    </recommendedName>
</protein>